<keyword evidence="2" id="KW-0472">Membrane</keyword>
<feature type="compositionally biased region" description="Low complexity" evidence="1">
    <location>
        <begin position="47"/>
        <end position="59"/>
    </location>
</feature>
<evidence type="ECO:0000256" key="2">
    <source>
        <dbReference type="SAM" id="Phobius"/>
    </source>
</evidence>
<evidence type="ECO:0008006" key="5">
    <source>
        <dbReference type="Google" id="ProtNLM"/>
    </source>
</evidence>
<feature type="transmembrane region" description="Helical" evidence="2">
    <location>
        <begin position="126"/>
        <end position="152"/>
    </location>
</feature>
<dbReference type="STRING" id="1182541.W9YEE4"/>
<dbReference type="eggNOG" id="ENOG502RT4B">
    <property type="taxonomic scope" value="Eukaryota"/>
</dbReference>
<dbReference type="HOGENOM" id="CLU_868782_0_0_1"/>
<proteinExistence type="predicted"/>
<dbReference type="CDD" id="cd08760">
    <property type="entry name" value="Cyt_b561_FRRS1_like"/>
    <property type="match status" value="1"/>
</dbReference>
<dbReference type="PANTHER" id="PTHR47797:SF1">
    <property type="entry name" value="CYTOCHROME B561 DOMAIN-CONTAINING PROTEIN-RELATED"/>
    <property type="match status" value="1"/>
</dbReference>
<reference evidence="3 4" key="1">
    <citation type="submission" date="2013-03" db="EMBL/GenBank/DDBJ databases">
        <title>The Genome Sequence of Capronia coronata CBS 617.96.</title>
        <authorList>
            <consortium name="The Broad Institute Genomics Platform"/>
            <person name="Cuomo C."/>
            <person name="de Hoog S."/>
            <person name="Gorbushina A."/>
            <person name="Walker B."/>
            <person name="Young S.K."/>
            <person name="Zeng Q."/>
            <person name="Gargeya S."/>
            <person name="Fitzgerald M."/>
            <person name="Haas B."/>
            <person name="Abouelleil A."/>
            <person name="Allen A.W."/>
            <person name="Alvarado L."/>
            <person name="Arachchi H.M."/>
            <person name="Berlin A.M."/>
            <person name="Chapman S.B."/>
            <person name="Gainer-Dewar J."/>
            <person name="Goldberg J."/>
            <person name="Griggs A."/>
            <person name="Gujja S."/>
            <person name="Hansen M."/>
            <person name="Howarth C."/>
            <person name="Imamovic A."/>
            <person name="Ireland A."/>
            <person name="Larimer J."/>
            <person name="McCowan C."/>
            <person name="Murphy C."/>
            <person name="Pearson M."/>
            <person name="Poon T.W."/>
            <person name="Priest M."/>
            <person name="Roberts A."/>
            <person name="Saif S."/>
            <person name="Shea T."/>
            <person name="Sisk P."/>
            <person name="Sykes S."/>
            <person name="Wortman J."/>
            <person name="Nusbaum C."/>
            <person name="Birren B."/>
        </authorList>
    </citation>
    <scope>NUCLEOTIDE SEQUENCE [LARGE SCALE GENOMIC DNA]</scope>
    <source>
        <strain evidence="3 4">CBS 617.96</strain>
    </source>
</reference>
<feature type="region of interest" description="Disordered" evidence="1">
    <location>
        <begin position="31"/>
        <end position="77"/>
    </location>
</feature>
<sequence>YTNVRYPSGITATLTLATAIPHPPFIPSPTDPTGSQYWHSAHPADGPSPTTTAPTSSSSINNTGLGTDSTDWSSSSSDPDTTLPITLPSNFNTVRIAHAVFASSAFLVFFPLGGILIRICHPHPCIVWIHAAIQTFAYVVFVVAAGLGVWMAKKVDCFPTSHTIIGLVLLSLIALVQPTTQFLHHRLHPHHPRLAVYLAHTHLWLGRVLVTLGIINGGLGFQLASTSPGVAWSRAPKVAYGVVATLVWIVYVAVLAVWVELGRGESWSR</sequence>
<dbReference type="EMBL" id="AMWN01000004">
    <property type="protein sequence ID" value="EXJ88035.1"/>
    <property type="molecule type" value="Genomic_DNA"/>
</dbReference>
<feature type="transmembrane region" description="Helical" evidence="2">
    <location>
        <begin position="238"/>
        <end position="259"/>
    </location>
</feature>
<dbReference type="Proteomes" id="UP000019484">
    <property type="component" value="Unassembled WGS sequence"/>
</dbReference>
<comment type="caution">
    <text evidence="3">The sequence shown here is derived from an EMBL/GenBank/DDBJ whole genome shotgun (WGS) entry which is preliminary data.</text>
</comment>
<dbReference type="GeneID" id="19159840"/>
<feature type="non-terminal residue" evidence="3">
    <location>
        <position position="1"/>
    </location>
</feature>
<dbReference type="OrthoDB" id="19261at2759"/>
<evidence type="ECO:0000313" key="3">
    <source>
        <dbReference type="EMBL" id="EXJ88035.1"/>
    </source>
</evidence>
<keyword evidence="4" id="KW-1185">Reference proteome</keyword>
<dbReference type="RefSeq" id="XP_007724041.1">
    <property type="nucleotide sequence ID" value="XM_007725851.1"/>
</dbReference>
<dbReference type="Gene3D" id="1.20.120.1770">
    <property type="match status" value="1"/>
</dbReference>
<dbReference type="PANTHER" id="PTHR47797">
    <property type="entry name" value="DEHYDROGENASE, PUTATIVE (AFU_ORTHOLOGUE AFUA_8G05805)-RELATED"/>
    <property type="match status" value="1"/>
</dbReference>
<feature type="non-terminal residue" evidence="3">
    <location>
        <position position="269"/>
    </location>
</feature>
<evidence type="ECO:0000313" key="4">
    <source>
        <dbReference type="Proteomes" id="UP000019484"/>
    </source>
</evidence>
<keyword evidence="2" id="KW-1133">Transmembrane helix</keyword>
<organism evidence="3 4">
    <name type="scientific">Capronia coronata CBS 617.96</name>
    <dbReference type="NCBI Taxonomy" id="1182541"/>
    <lineage>
        <taxon>Eukaryota</taxon>
        <taxon>Fungi</taxon>
        <taxon>Dikarya</taxon>
        <taxon>Ascomycota</taxon>
        <taxon>Pezizomycotina</taxon>
        <taxon>Eurotiomycetes</taxon>
        <taxon>Chaetothyriomycetidae</taxon>
        <taxon>Chaetothyriales</taxon>
        <taxon>Herpotrichiellaceae</taxon>
        <taxon>Capronia</taxon>
    </lineage>
</organism>
<keyword evidence="2" id="KW-0812">Transmembrane</keyword>
<feature type="transmembrane region" description="Helical" evidence="2">
    <location>
        <begin position="195"/>
        <end position="218"/>
    </location>
</feature>
<feature type="compositionally biased region" description="Low complexity" evidence="1">
    <location>
        <begin position="67"/>
        <end position="77"/>
    </location>
</feature>
<accession>W9YEE4</accession>
<gene>
    <name evidence="3" type="ORF">A1O1_04962</name>
</gene>
<feature type="transmembrane region" description="Helical" evidence="2">
    <location>
        <begin position="164"/>
        <end position="183"/>
    </location>
</feature>
<feature type="transmembrane region" description="Helical" evidence="2">
    <location>
        <begin position="96"/>
        <end position="119"/>
    </location>
</feature>
<protein>
    <recommendedName>
        <fullName evidence="5">Cytochrome b561 domain-containing protein</fullName>
    </recommendedName>
</protein>
<evidence type="ECO:0000256" key="1">
    <source>
        <dbReference type="SAM" id="MobiDB-lite"/>
    </source>
</evidence>
<name>W9YEE4_9EURO</name>
<dbReference type="AlphaFoldDB" id="W9YEE4"/>